<keyword evidence="5" id="KW-0378">Hydrolase</keyword>
<proteinExistence type="inferred from homology"/>
<name>A0A382BHG9_9ZZZZ</name>
<dbReference type="Gene3D" id="3.30.750.44">
    <property type="match status" value="1"/>
</dbReference>
<dbReference type="GO" id="GO:0008236">
    <property type="term" value="F:serine-type peptidase activity"/>
    <property type="evidence" value="ECO:0007669"/>
    <property type="project" value="UniProtKB-KW"/>
</dbReference>
<dbReference type="SMART" id="SM00245">
    <property type="entry name" value="TSPc"/>
    <property type="match status" value="1"/>
</dbReference>
<evidence type="ECO:0000256" key="3">
    <source>
        <dbReference type="ARBA" id="ARBA00022490"/>
    </source>
</evidence>
<reference evidence="9" key="1">
    <citation type="submission" date="2018-05" db="EMBL/GenBank/DDBJ databases">
        <authorList>
            <person name="Lanie J.A."/>
            <person name="Ng W.-L."/>
            <person name="Kazmierczak K.M."/>
            <person name="Andrzejewski T.M."/>
            <person name="Davidsen T.M."/>
            <person name="Wayne K.J."/>
            <person name="Tettelin H."/>
            <person name="Glass J.I."/>
            <person name="Rusch D."/>
            <person name="Podicherti R."/>
            <person name="Tsui H.-C.T."/>
            <person name="Winkler M.E."/>
        </authorList>
    </citation>
    <scope>NUCLEOTIDE SEQUENCE</scope>
</reference>
<dbReference type="PANTHER" id="PTHR43253">
    <property type="entry name" value="TRICORN PROTEASE HOMOLOG 2-RELATED"/>
    <property type="match status" value="1"/>
</dbReference>
<dbReference type="Gene3D" id="3.90.226.10">
    <property type="entry name" value="2-enoyl-CoA Hydratase, Chain A, domain 1"/>
    <property type="match status" value="1"/>
</dbReference>
<keyword evidence="3" id="KW-0963">Cytoplasm</keyword>
<sequence length="354" mass="40015">WETVHLGLLFDHSYKGPGLKVKKVLPGGPCHKSDSRIYEDEIILSVDGNLLNSPLARRQAFNRRMNQVVELEVKDPVDNVRVVSFEPIAFSKARELAKEAWISDNQGKVGELSGNKLGYLHVNRMNWDDLERFEAELFSIGYGKQGLVIDVRNNRGGFTADHMLKMLMRPVHAVTFPRSGKRSYPLGYLDHYFWDKPIVVLCNQNTASNGEIFCHAITASKRGKLVGVRTAGSVISIYTDEKFLDVGKMSVPFRGWFKARDGRDMERNGAVPDFEIWPKPGEVPAGKDRQLEKAVEVLLKECREFKDATLVELEPASARPDSVQKVEQKPSPPKQRQASEKKPKELTEEKETNP</sequence>
<dbReference type="InterPro" id="IPR005151">
    <property type="entry name" value="Tail-specific_protease"/>
</dbReference>
<keyword evidence="4" id="KW-0645">Protease</keyword>
<dbReference type="PANTHER" id="PTHR43253:SF1">
    <property type="entry name" value="TRICORN PROTEASE HOMOLOG 2-RELATED"/>
    <property type="match status" value="1"/>
</dbReference>
<comment type="similarity">
    <text evidence="2">Belongs to the peptidase S41B family.</text>
</comment>
<accession>A0A382BHG9</accession>
<dbReference type="SUPFAM" id="SSF50156">
    <property type="entry name" value="PDZ domain-like"/>
    <property type="match status" value="1"/>
</dbReference>
<comment type="subcellular location">
    <subcellularLocation>
        <location evidence="1">Cytoplasm</location>
    </subcellularLocation>
</comment>
<evidence type="ECO:0000256" key="5">
    <source>
        <dbReference type="ARBA" id="ARBA00022801"/>
    </source>
</evidence>
<dbReference type="GO" id="GO:0006508">
    <property type="term" value="P:proteolysis"/>
    <property type="evidence" value="ECO:0007669"/>
    <property type="project" value="UniProtKB-KW"/>
</dbReference>
<evidence type="ECO:0000256" key="7">
    <source>
        <dbReference type="SAM" id="MobiDB-lite"/>
    </source>
</evidence>
<evidence type="ECO:0000256" key="2">
    <source>
        <dbReference type="ARBA" id="ARBA00008524"/>
    </source>
</evidence>
<dbReference type="EMBL" id="UINC01029770">
    <property type="protein sequence ID" value="SVB13059.1"/>
    <property type="molecule type" value="Genomic_DNA"/>
</dbReference>
<dbReference type="InterPro" id="IPR029045">
    <property type="entry name" value="ClpP/crotonase-like_dom_sf"/>
</dbReference>
<gene>
    <name evidence="9" type="ORF">METZ01_LOCUS165913</name>
</gene>
<evidence type="ECO:0000256" key="6">
    <source>
        <dbReference type="ARBA" id="ARBA00022825"/>
    </source>
</evidence>
<dbReference type="CDD" id="cd07562">
    <property type="entry name" value="Peptidase_S41_TRI"/>
    <property type="match status" value="1"/>
</dbReference>
<evidence type="ECO:0000256" key="4">
    <source>
        <dbReference type="ARBA" id="ARBA00022670"/>
    </source>
</evidence>
<feature type="region of interest" description="Disordered" evidence="7">
    <location>
        <begin position="313"/>
        <end position="354"/>
    </location>
</feature>
<organism evidence="9">
    <name type="scientific">marine metagenome</name>
    <dbReference type="NCBI Taxonomy" id="408172"/>
    <lineage>
        <taxon>unclassified sequences</taxon>
        <taxon>metagenomes</taxon>
        <taxon>ecological metagenomes</taxon>
    </lineage>
</organism>
<evidence type="ECO:0000259" key="8">
    <source>
        <dbReference type="SMART" id="SM00245"/>
    </source>
</evidence>
<feature type="compositionally biased region" description="Basic and acidic residues" evidence="7">
    <location>
        <begin position="337"/>
        <end position="354"/>
    </location>
</feature>
<protein>
    <recommendedName>
        <fullName evidence="8">Tail specific protease domain-containing protein</fullName>
    </recommendedName>
</protein>
<dbReference type="Gene3D" id="2.30.42.10">
    <property type="match status" value="1"/>
</dbReference>
<dbReference type="GO" id="GO:0005737">
    <property type="term" value="C:cytoplasm"/>
    <property type="evidence" value="ECO:0007669"/>
    <property type="project" value="UniProtKB-SubCell"/>
</dbReference>
<dbReference type="InterPro" id="IPR012393">
    <property type="entry name" value="Tricorn_protease"/>
</dbReference>
<dbReference type="AlphaFoldDB" id="A0A382BHG9"/>
<feature type="domain" description="Tail specific protease" evidence="8">
    <location>
        <begin position="91"/>
        <end position="277"/>
    </location>
</feature>
<dbReference type="SUPFAM" id="SSF52096">
    <property type="entry name" value="ClpP/crotonase"/>
    <property type="match status" value="1"/>
</dbReference>
<keyword evidence="6" id="KW-0720">Serine protease</keyword>
<evidence type="ECO:0000256" key="1">
    <source>
        <dbReference type="ARBA" id="ARBA00004496"/>
    </source>
</evidence>
<dbReference type="InterPro" id="IPR036034">
    <property type="entry name" value="PDZ_sf"/>
</dbReference>
<evidence type="ECO:0000313" key="9">
    <source>
        <dbReference type="EMBL" id="SVB13059.1"/>
    </source>
</evidence>
<feature type="non-terminal residue" evidence="9">
    <location>
        <position position="1"/>
    </location>
</feature>
<dbReference type="Pfam" id="PF03572">
    <property type="entry name" value="Peptidase_S41"/>
    <property type="match status" value="1"/>
</dbReference>